<name>A8MD71_CALMQ</name>
<accession>A8MD71</accession>
<dbReference type="Gene3D" id="3.50.50.60">
    <property type="entry name" value="FAD/NAD(P)-binding domain"/>
    <property type="match status" value="1"/>
</dbReference>
<dbReference type="KEGG" id="cma:Cmaq_0893"/>
<dbReference type="HOGENOM" id="CLU_024648_0_1_2"/>
<evidence type="ECO:0000313" key="1">
    <source>
        <dbReference type="EMBL" id="ABW01727.1"/>
    </source>
</evidence>
<dbReference type="SUPFAM" id="SSF51905">
    <property type="entry name" value="FAD/NAD(P)-binding domain"/>
    <property type="match status" value="1"/>
</dbReference>
<organism evidence="1 2">
    <name type="scientific">Caldivirga maquilingensis (strain ATCC 700844 / DSM 13496 / JCM 10307 / IC-167)</name>
    <dbReference type="NCBI Taxonomy" id="397948"/>
    <lineage>
        <taxon>Archaea</taxon>
        <taxon>Thermoproteota</taxon>
        <taxon>Thermoprotei</taxon>
        <taxon>Thermoproteales</taxon>
        <taxon>Thermoproteaceae</taxon>
        <taxon>Caldivirga</taxon>
    </lineage>
</organism>
<gene>
    <name evidence="1" type="ordered locus">Cmaq_0893</name>
</gene>
<dbReference type="STRING" id="397948.Cmaq_0893"/>
<dbReference type="AlphaFoldDB" id="A8MD71"/>
<keyword evidence="2" id="KW-1185">Reference proteome</keyword>
<proteinExistence type="predicted"/>
<dbReference type="PANTHER" id="PTHR42685">
    <property type="entry name" value="GERANYLGERANYL DIPHOSPHATE REDUCTASE"/>
    <property type="match status" value="1"/>
</dbReference>
<dbReference type="Proteomes" id="UP000001137">
    <property type="component" value="Chromosome"/>
</dbReference>
<evidence type="ECO:0000313" key="2">
    <source>
        <dbReference type="Proteomes" id="UP000001137"/>
    </source>
</evidence>
<dbReference type="EMBL" id="CP000852">
    <property type="protein sequence ID" value="ABW01727.1"/>
    <property type="molecule type" value="Genomic_DNA"/>
</dbReference>
<sequence length="393" mass="43590">MSWIRKGIVKIGLIGAGPSNLFLAWLLRNEADFHLIEEDKRLGLPLHCTGLVSERMAIALGISRRVFDNYYDKLTVTTNPYSSGVLLRFTNSRVTMLNRPGLEEYLYGEASLKMEHMGVRAIDVNHKGVVKGSGGFEDSFDLVVIGEGARNVLSRRVLGNRLVTVSGIQVDGYSPYLRNMVNDDHHIIVLFNEGYSSRFFTWIVPKGNGEFRIGVVDDTNVVGLRFRRIINQFRVTPRRVFGGRIVLGSLNVNYGYKSVVAVGDSTGVTKALTGGGIITGMLTSLILARVIHESDTNVPERYSSMLNGTLGRLAKVYSILSSILYNNIKLIEMALREVNGSHVEVKVPDYDNHMDALIRLLMTNPKIGLKVIKYAPLINMGGFTLRDVISALL</sequence>
<protein>
    <submittedName>
        <fullName evidence="1">Dehydrogenase (Flavoprotein)-like protein</fullName>
    </submittedName>
</protein>
<dbReference type="eggNOG" id="arCOG00570">
    <property type="taxonomic scope" value="Archaea"/>
</dbReference>
<dbReference type="InterPro" id="IPR036188">
    <property type="entry name" value="FAD/NAD-bd_sf"/>
</dbReference>
<reference evidence="1 2" key="1">
    <citation type="submission" date="2007-10" db="EMBL/GenBank/DDBJ databases">
        <title>Complete sequence of Caldivirga maquilingensis IC-167.</title>
        <authorList>
            <consortium name="US DOE Joint Genome Institute"/>
            <person name="Copeland A."/>
            <person name="Lucas S."/>
            <person name="Lapidus A."/>
            <person name="Barry K."/>
            <person name="Glavina del Rio T."/>
            <person name="Dalin E."/>
            <person name="Tice H."/>
            <person name="Pitluck S."/>
            <person name="Saunders E."/>
            <person name="Brettin T."/>
            <person name="Bruce D."/>
            <person name="Detter J.C."/>
            <person name="Han C."/>
            <person name="Schmutz J."/>
            <person name="Larimer F."/>
            <person name="Land M."/>
            <person name="Hauser L."/>
            <person name="Kyrpides N."/>
            <person name="Ivanova N."/>
            <person name="Biddle J.F."/>
            <person name="Zhang Z."/>
            <person name="Fitz-Gibbon S.T."/>
            <person name="Lowe T.M."/>
            <person name="Saltikov C."/>
            <person name="House C.H."/>
            <person name="Richardson P."/>
        </authorList>
    </citation>
    <scope>NUCLEOTIDE SEQUENCE [LARGE SCALE GENOMIC DNA]</scope>
    <source>
        <strain evidence="2">ATCC 700844 / DSM 13496 / JCM 10307 / IC-167</strain>
    </source>
</reference>
<dbReference type="InterPro" id="IPR050407">
    <property type="entry name" value="Geranylgeranyl_reductase"/>
</dbReference>
<dbReference type="PANTHER" id="PTHR42685:SF21">
    <property type="entry name" value="DEHYDROGENASE (FLAVOPROTEIN)-LIKE PROTEIN"/>
    <property type="match status" value="1"/>
</dbReference>